<dbReference type="SUPFAM" id="SSF100950">
    <property type="entry name" value="NagB/RpiA/CoA transferase-like"/>
    <property type="match status" value="1"/>
</dbReference>
<dbReference type="Proteomes" id="UP001272052">
    <property type="component" value="Unassembled WGS sequence"/>
</dbReference>
<dbReference type="RefSeq" id="WP_318785007.1">
    <property type="nucleotide sequence ID" value="NZ_JAWDKC010000003.1"/>
</dbReference>
<evidence type="ECO:0000313" key="5">
    <source>
        <dbReference type="Proteomes" id="UP001272052"/>
    </source>
</evidence>
<protein>
    <recommendedName>
        <fullName evidence="6">5-formyltetrahydrofolate cyclo-ligase</fullName>
    </recommendedName>
</protein>
<evidence type="ECO:0008006" key="6">
    <source>
        <dbReference type="Google" id="ProtNLM"/>
    </source>
</evidence>
<dbReference type="PANTHER" id="PTHR23407:SF1">
    <property type="entry name" value="5-FORMYLTETRAHYDROFOLATE CYCLO-LIGASE"/>
    <property type="match status" value="1"/>
</dbReference>
<sequence>MKHHFRQFLRAHRDSLTREEVAEKSARITEALISSDLFEKSGSLFVYLDVGNEVCTRPLIEHCFRIGKPVFVPVTKDGGMFFSEIRDFSNFVPAAFGIPEPANPILAEPDENSLFVIPGVGFDKNGNRVGYGAGFYDKYLHCRSFMHLVGVCFEIQIADELPAEETDVSMDSVLTETEWIIVEKE</sequence>
<gene>
    <name evidence="4" type="primary">yqgN</name>
    <name evidence="4" type="ORF">MmiAt1_01400</name>
</gene>
<dbReference type="InterPro" id="IPR002698">
    <property type="entry name" value="FTHF_cligase"/>
</dbReference>
<comment type="caution">
    <text evidence="4">The sequence shown here is derived from an EMBL/GenBank/DDBJ whole genome shotgun (WGS) entry which is preliminary data.</text>
</comment>
<keyword evidence="3" id="KW-0067">ATP-binding</keyword>
<dbReference type="Pfam" id="PF01812">
    <property type="entry name" value="5-FTHF_cyc-lig"/>
    <property type="match status" value="1"/>
</dbReference>
<evidence type="ECO:0000256" key="3">
    <source>
        <dbReference type="ARBA" id="ARBA00022840"/>
    </source>
</evidence>
<organism evidence="4 5">
    <name type="scientific">Methanimicrococcus hacksteinii</name>
    <dbReference type="NCBI Taxonomy" id="3028293"/>
    <lineage>
        <taxon>Archaea</taxon>
        <taxon>Methanobacteriati</taxon>
        <taxon>Methanobacteriota</taxon>
        <taxon>Stenosarchaea group</taxon>
        <taxon>Methanomicrobia</taxon>
        <taxon>Methanosarcinales</taxon>
        <taxon>Methanosarcinaceae</taxon>
        <taxon>Methanimicrococcus</taxon>
    </lineage>
</organism>
<evidence type="ECO:0000313" key="4">
    <source>
        <dbReference type="EMBL" id="MDV0444610.1"/>
    </source>
</evidence>
<evidence type="ECO:0000256" key="1">
    <source>
        <dbReference type="ARBA" id="ARBA00010638"/>
    </source>
</evidence>
<dbReference type="EMBL" id="JAWDKC010000003">
    <property type="protein sequence ID" value="MDV0444610.1"/>
    <property type="molecule type" value="Genomic_DNA"/>
</dbReference>
<proteinExistence type="inferred from homology"/>
<dbReference type="Gene3D" id="3.40.50.10420">
    <property type="entry name" value="NagB/RpiA/CoA transferase-like"/>
    <property type="match status" value="1"/>
</dbReference>
<dbReference type="InterPro" id="IPR037171">
    <property type="entry name" value="NagB/RpiA_transferase-like"/>
</dbReference>
<evidence type="ECO:0000256" key="2">
    <source>
        <dbReference type="ARBA" id="ARBA00022741"/>
    </source>
</evidence>
<dbReference type="PIRSF" id="PIRSF006806">
    <property type="entry name" value="FTHF_cligase"/>
    <property type="match status" value="1"/>
</dbReference>
<comment type="similarity">
    <text evidence="1">Belongs to the 5-formyltetrahydrofolate cyclo-ligase family.</text>
</comment>
<reference evidence="4 5" key="1">
    <citation type="submission" date="2023-06" db="EMBL/GenBank/DDBJ databases">
        <title>Genome sequence of Methanimicrococcus sp. At1.</title>
        <authorList>
            <person name="Protasov E."/>
            <person name="Platt K."/>
            <person name="Poehlein A."/>
            <person name="Daniel R."/>
            <person name="Brune A."/>
        </authorList>
    </citation>
    <scope>NUCLEOTIDE SEQUENCE [LARGE SCALE GENOMIC DNA]</scope>
    <source>
        <strain evidence="4 5">At1</strain>
    </source>
</reference>
<name>A0ABU3VNW9_9EURY</name>
<dbReference type="InterPro" id="IPR024185">
    <property type="entry name" value="FTHF_cligase-like_sf"/>
</dbReference>
<accession>A0ABU3VNW9</accession>
<dbReference type="NCBIfam" id="TIGR02727">
    <property type="entry name" value="MTHFS_bact"/>
    <property type="match status" value="1"/>
</dbReference>
<dbReference type="PANTHER" id="PTHR23407">
    <property type="entry name" value="ATPASE INHIBITOR/5-FORMYLTETRAHYDROFOLATE CYCLO-LIGASE"/>
    <property type="match status" value="1"/>
</dbReference>
<keyword evidence="5" id="KW-1185">Reference proteome</keyword>
<keyword evidence="2" id="KW-0547">Nucleotide-binding</keyword>